<dbReference type="Gene3D" id="2.100.10.30">
    <property type="entry name" value="Jacalin-like lectin domain"/>
    <property type="match status" value="1"/>
</dbReference>
<dbReference type="InterPro" id="IPR036404">
    <property type="entry name" value="Jacalin-like_lectin_dom_sf"/>
</dbReference>
<name>A0A8S9QRM9_BRACR</name>
<dbReference type="SMART" id="SM00915">
    <property type="entry name" value="Jacalin"/>
    <property type="match status" value="1"/>
</dbReference>
<evidence type="ECO:0000256" key="1">
    <source>
        <dbReference type="ARBA" id="ARBA00006568"/>
    </source>
</evidence>
<dbReference type="GO" id="GO:0030246">
    <property type="term" value="F:carbohydrate binding"/>
    <property type="evidence" value="ECO:0007669"/>
    <property type="project" value="UniProtKB-KW"/>
</dbReference>
<dbReference type="PANTHER" id="PTHR47293">
    <property type="entry name" value="JACALIN-RELATED LECTIN 3"/>
    <property type="match status" value="1"/>
</dbReference>
<dbReference type="PANTHER" id="PTHR47293:SF47">
    <property type="entry name" value="JACALIN-TYPE LECTIN DOMAIN-CONTAINING PROTEIN"/>
    <property type="match status" value="1"/>
</dbReference>
<dbReference type="EMBL" id="QGKX02000996">
    <property type="protein sequence ID" value="KAF3553020.1"/>
    <property type="molecule type" value="Genomic_DNA"/>
</dbReference>
<comment type="caution">
    <text evidence="4">The sequence shown here is derived from an EMBL/GenBank/DDBJ whole genome shotgun (WGS) entry which is preliminary data.</text>
</comment>
<dbReference type="InterPro" id="IPR001229">
    <property type="entry name" value="Jacalin-like_lectin_dom"/>
</dbReference>
<evidence type="ECO:0000259" key="3">
    <source>
        <dbReference type="PROSITE" id="PS51752"/>
    </source>
</evidence>
<dbReference type="SUPFAM" id="SSF51101">
    <property type="entry name" value="Mannose-binding lectins"/>
    <property type="match status" value="1"/>
</dbReference>
<dbReference type="Pfam" id="PF01419">
    <property type="entry name" value="Jacalin"/>
    <property type="match status" value="1"/>
</dbReference>
<sequence length="162" mass="18207">MIRAGQVGRRAPWNLGEFAELWDVPDDTEWDEKGRTMISYIRSIQFGYYGNEAPVLSEKYGSSDDHYTNLSNEFVAVKLDKDEYVTGLSGEVGFCEGIRNLTFHTDLGKHGPIGKFEYNNYTSGSNVIDPEIRDRRGFGGFYGSYNGACNVLVSSISFMILK</sequence>
<keyword evidence="2" id="KW-0430">Lectin</keyword>
<dbReference type="PROSITE" id="PS51752">
    <property type="entry name" value="JACALIN_LECTIN"/>
    <property type="match status" value="1"/>
</dbReference>
<dbReference type="AlphaFoldDB" id="A0A8S9QRM9"/>
<comment type="similarity">
    <text evidence="1">Belongs to the jacalin lectin family.</text>
</comment>
<evidence type="ECO:0000313" key="5">
    <source>
        <dbReference type="Proteomes" id="UP000712600"/>
    </source>
</evidence>
<evidence type="ECO:0000313" key="4">
    <source>
        <dbReference type="EMBL" id="KAF3553020.1"/>
    </source>
</evidence>
<evidence type="ECO:0000256" key="2">
    <source>
        <dbReference type="ARBA" id="ARBA00022734"/>
    </source>
</evidence>
<accession>A0A8S9QRM9</accession>
<reference evidence="4" key="1">
    <citation type="submission" date="2019-12" db="EMBL/GenBank/DDBJ databases">
        <title>Genome sequencing and annotation of Brassica cretica.</title>
        <authorList>
            <person name="Studholme D.J."/>
            <person name="Sarris P."/>
        </authorList>
    </citation>
    <scope>NUCLEOTIDE SEQUENCE</scope>
    <source>
        <strain evidence="4">PFS-109/04</strain>
        <tissue evidence="4">Leaf</tissue>
    </source>
</reference>
<protein>
    <recommendedName>
        <fullName evidence="3">Jacalin-type lectin domain-containing protein</fullName>
    </recommendedName>
</protein>
<organism evidence="4 5">
    <name type="scientific">Brassica cretica</name>
    <name type="common">Mustard</name>
    <dbReference type="NCBI Taxonomy" id="69181"/>
    <lineage>
        <taxon>Eukaryota</taxon>
        <taxon>Viridiplantae</taxon>
        <taxon>Streptophyta</taxon>
        <taxon>Embryophyta</taxon>
        <taxon>Tracheophyta</taxon>
        <taxon>Spermatophyta</taxon>
        <taxon>Magnoliopsida</taxon>
        <taxon>eudicotyledons</taxon>
        <taxon>Gunneridae</taxon>
        <taxon>Pentapetalae</taxon>
        <taxon>rosids</taxon>
        <taxon>malvids</taxon>
        <taxon>Brassicales</taxon>
        <taxon>Brassicaceae</taxon>
        <taxon>Brassiceae</taxon>
        <taxon>Brassica</taxon>
    </lineage>
</organism>
<feature type="domain" description="Jacalin-type lectin" evidence="3">
    <location>
        <begin position="7"/>
        <end position="162"/>
    </location>
</feature>
<gene>
    <name evidence="4" type="ORF">F2Q69_00010599</name>
</gene>
<dbReference type="Proteomes" id="UP000712600">
    <property type="component" value="Unassembled WGS sequence"/>
</dbReference>
<proteinExistence type="inferred from homology"/>